<reference evidence="4" key="1">
    <citation type="journal article" date="2014" name="Int. J. Syst. Evol. Microbiol.">
        <title>Complete genome of a new Firmicutes species belonging to the dominant human colonic microbiota ('Ruminococcus bicirculans') reveals two chromosomes and a selective capacity to utilize plant glucans.</title>
        <authorList>
            <consortium name="NISC Comparative Sequencing Program"/>
            <person name="Wegmann U."/>
            <person name="Louis P."/>
            <person name="Goesmann A."/>
            <person name="Henrissat B."/>
            <person name="Duncan S.H."/>
            <person name="Flint H.J."/>
        </authorList>
    </citation>
    <scope>NUCLEOTIDE SEQUENCE</scope>
    <source>
        <strain evidence="4">CCM 8778</strain>
    </source>
</reference>
<dbReference type="PANTHER" id="PTHR35147">
    <property type="entry name" value="CHEMORECEPTOR GLUTAMINE DEAMIDASE CHED-RELATED"/>
    <property type="match status" value="1"/>
</dbReference>
<reference evidence="7" key="4">
    <citation type="journal article" date="2019" name="Int. J. Syst. Evol. Microbiol.">
        <title>The Global Catalogue of Microorganisms (GCM) 10K type strain sequencing project: providing services to taxonomists for standard genome sequencing and annotation.</title>
        <authorList>
            <consortium name="The Broad Institute Genomics Platform"/>
            <consortium name="The Broad Institute Genome Sequencing Center for Infectious Disease"/>
            <person name="Wu L."/>
            <person name="Ma J."/>
        </authorList>
    </citation>
    <scope>NUCLEOTIDE SEQUENCE [LARGE SCALE GENOMIC DNA]</scope>
    <source>
        <strain evidence="7">CCM 8778</strain>
    </source>
</reference>
<keyword evidence="1 3" id="KW-0145">Chemotaxis</keyword>
<comment type="catalytic activity">
    <reaction evidence="3">
        <text>L-glutaminyl-[protein] + H2O = L-glutamyl-[protein] + NH4(+)</text>
        <dbReference type="Rhea" id="RHEA:16441"/>
        <dbReference type="Rhea" id="RHEA-COMP:10207"/>
        <dbReference type="Rhea" id="RHEA-COMP:10208"/>
        <dbReference type="ChEBI" id="CHEBI:15377"/>
        <dbReference type="ChEBI" id="CHEBI:28938"/>
        <dbReference type="ChEBI" id="CHEBI:29973"/>
        <dbReference type="ChEBI" id="CHEBI:30011"/>
        <dbReference type="EC" id="3.5.1.44"/>
    </reaction>
</comment>
<dbReference type="GO" id="GO:0050568">
    <property type="term" value="F:protein-glutamine glutaminase activity"/>
    <property type="evidence" value="ECO:0007669"/>
    <property type="project" value="UniProtKB-UniRule"/>
</dbReference>
<comment type="function">
    <text evidence="3">Probably deamidates glutamine residues to glutamate on methyl-accepting chemotaxis receptors (MCPs), playing an important role in chemotaxis.</text>
</comment>
<sequence>MNTADSMQLVTLQPGEFHFGGANTRIQTLLGSCVAITLWHPIRRIGGMCHYMLPSRHTSTHELDGRYAEEAMQMFLRQAARHGTLPQEYQVKLFGGGNMFPAFSKPSAQGSVAENNIAAARRLVARHQLQLVAESLGHTGHRQVLFDIATGDVWVRHHRLTGS</sequence>
<evidence type="ECO:0000256" key="1">
    <source>
        <dbReference type="ARBA" id="ARBA00022500"/>
    </source>
</evidence>
<protein>
    <recommendedName>
        <fullName evidence="3">Probable chemoreceptor glutamine deamidase CheD</fullName>
        <ecNumber evidence="3">3.5.1.44</ecNumber>
    </recommendedName>
</protein>
<name>A0A2I0CQL4_9PSED</name>
<proteinExistence type="inferred from homology"/>
<comment type="similarity">
    <text evidence="3">Belongs to the CheD family.</text>
</comment>
<dbReference type="EMBL" id="BMDE01000003">
    <property type="protein sequence ID" value="GGH91094.1"/>
    <property type="molecule type" value="Genomic_DNA"/>
</dbReference>
<comment type="caution">
    <text evidence="5">The sequence shown here is derived from an EMBL/GenBank/DDBJ whole genome shotgun (WGS) entry which is preliminary data.</text>
</comment>
<evidence type="ECO:0000256" key="3">
    <source>
        <dbReference type="HAMAP-Rule" id="MF_01440"/>
    </source>
</evidence>
<gene>
    <name evidence="3 4" type="primary">cheD</name>
    <name evidence="5" type="ORF">CW360_07795</name>
    <name evidence="4" type="ORF">GCM10007363_10150</name>
</gene>
<dbReference type="EC" id="3.5.1.44" evidence="3"/>
<dbReference type="AlphaFoldDB" id="A0A2I0CQL4"/>
<dbReference type="Gene3D" id="3.30.1330.200">
    <property type="match status" value="1"/>
</dbReference>
<dbReference type="NCBIfam" id="NF010020">
    <property type="entry name" value="PRK13498.1"/>
    <property type="match status" value="1"/>
</dbReference>
<dbReference type="GO" id="GO:0006935">
    <property type="term" value="P:chemotaxis"/>
    <property type="evidence" value="ECO:0007669"/>
    <property type="project" value="UniProtKB-UniRule"/>
</dbReference>
<dbReference type="InterPro" id="IPR005659">
    <property type="entry name" value="Chemorcpt_Glu_NH3ase_CheD"/>
</dbReference>
<dbReference type="Proteomes" id="UP000242861">
    <property type="component" value="Unassembled WGS sequence"/>
</dbReference>
<reference evidence="4" key="5">
    <citation type="submission" date="2024-05" db="EMBL/GenBank/DDBJ databases">
        <authorList>
            <person name="Sun Q."/>
            <person name="Sedlacek I."/>
        </authorList>
    </citation>
    <scope>NUCLEOTIDE SEQUENCE</scope>
    <source>
        <strain evidence="4">CCM 8778</strain>
    </source>
</reference>
<dbReference type="InterPro" id="IPR038592">
    <property type="entry name" value="CheD-like_sf"/>
</dbReference>
<dbReference type="HAMAP" id="MF_01440">
    <property type="entry name" value="CheD"/>
    <property type="match status" value="1"/>
</dbReference>
<dbReference type="Proteomes" id="UP000655550">
    <property type="component" value="Unassembled WGS sequence"/>
</dbReference>
<dbReference type="EMBL" id="PIYS01000014">
    <property type="protein sequence ID" value="PKF71353.1"/>
    <property type="molecule type" value="Genomic_DNA"/>
</dbReference>
<evidence type="ECO:0000313" key="6">
    <source>
        <dbReference type="Proteomes" id="UP000242861"/>
    </source>
</evidence>
<keyword evidence="2 3" id="KW-0378">Hydrolase</keyword>
<reference evidence="6" key="2">
    <citation type="submission" date="2017-12" db="EMBL/GenBank/DDBJ databases">
        <authorList>
            <person name="Yu X.-Y."/>
        </authorList>
    </citation>
    <scope>NUCLEOTIDE SEQUENCE [LARGE SCALE GENOMIC DNA]</scope>
    <source>
        <strain evidence="6">ZYSR67-Z</strain>
    </source>
</reference>
<dbReference type="CDD" id="cd16352">
    <property type="entry name" value="CheD"/>
    <property type="match status" value="1"/>
</dbReference>
<accession>A0A2I0CQL4</accession>
<evidence type="ECO:0000313" key="7">
    <source>
        <dbReference type="Proteomes" id="UP000655550"/>
    </source>
</evidence>
<keyword evidence="7" id="KW-1185">Reference proteome</keyword>
<reference evidence="5" key="3">
    <citation type="submission" date="2017-12" db="EMBL/GenBank/DDBJ databases">
        <authorList>
            <person name="Hurst M.R.H."/>
        </authorList>
    </citation>
    <scope>NUCLEOTIDE SEQUENCE [LARGE SCALE GENOMIC DNA]</scope>
    <source>
        <strain evidence="5">ZYSR67-Z</strain>
    </source>
</reference>
<organism evidence="5 6">
    <name type="scientific">Pseudomonas fluvialis</name>
    <dbReference type="NCBI Taxonomy" id="1793966"/>
    <lineage>
        <taxon>Bacteria</taxon>
        <taxon>Pseudomonadati</taxon>
        <taxon>Pseudomonadota</taxon>
        <taxon>Gammaproteobacteria</taxon>
        <taxon>Pseudomonadales</taxon>
        <taxon>Pseudomonadaceae</taxon>
        <taxon>Pseudomonas</taxon>
    </lineage>
</organism>
<dbReference type="Pfam" id="PF03975">
    <property type="entry name" value="CheD"/>
    <property type="match status" value="1"/>
</dbReference>
<evidence type="ECO:0000256" key="2">
    <source>
        <dbReference type="ARBA" id="ARBA00022801"/>
    </source>
</evidence>
<evidence type="ECO:0000313" key="4">
    <source>
        <dbReference type="EMBL" id="GGH91094.1"/>
    </source>
</evidence>
<evidence type="ECO:0000313" key="5">
    <source>
        <dbReference type="EMBL" id="PKF71353.1"/>
    </source>
</evidence>
<dbReference type="PANTHER" id="PTHR35147:SF3">
    <property type="entry name" value="CHEMORECEPTOR GLUTAMINE DEAMIDASE CHED 1-RELATED"/>
    <property type="match status" value="1"/>
</dbReference>
<dbReference type="SUPFAM" id="SSF64438">
    <property type="entry name" value="CNF1/YfiH-like putative cysteine hydrolases"/>
    <property type="match status" value="1"/>
</dbReference>
<dbReference type="InterPro" id="IPR011324">
    <property type="entry name" value="Cytotoxic_necrot_fac-like_cat"/>
</dbReference>